<evidence type="ECO:0000313" key="2">
    <source>
        <dbReference type="EMBL" id="KAK3791327.1"/>
    </source>
</evidence>
<comment type="caution">
    <text evidence="2">The sequence shown here is derived from an EMBL/GenBank/DDBJ whole genome shotgun (WGS) entry which is preliminary data.</text>
</comment>
<dbReference type="Proteomes" id="UP001283361">
    <property type="component" value="Unassembled WGS sequence"/>
</dbReference>
<gene>
    <name evidence="2" type="ORF">RRG08_012513</name>
</gene>
<dbReference type="EMBL" id="JAWDGP010001473">
    <property type="protein sequence ID" value="KAK3791327.1"/>
    <property type="molecule type" value="Genomic_DNA"/>
</dbReference>
<accession>A0AAE1E2A4</accession>
<feature type="region of interest" description="Disordered" evidence="1">
    <location>
        <begin position="1"/>
        <end position="101"/>
    </location>
</feature>
<feature type="compositionally biased region" description="Basic and acidic residues" evidence="1">
    <location>
        <begin position="33"/>
        <end position="101"/>
    </location>
</feature>
<protein>
    <submittedName>
        <fullName evidence="2">Uncharacterized protein</fullName>
    </submittedName>
</protein>
<keyword evidence="3" id="KW-1185">Reference proteome</keyword>
<organism evidence="2 3">
    <name type="scientific">Elysia crispata</name>
    <name type="common">lettuce slug</name>
    <dbReference type="NCBI Taxonomy" id="231223"/>
    <lineage>
        <taxon>Eukaryota</taxon>
        <taxon>Metazoa</taxon>
        <taxon>Spiralia</taxon>
        <taxon>Lophotrochozoa</taxon>
        <taxon>Mollusca</taxon>
        <taxon>Gastropoda</taxon>
        <taxon>Heterobranchia</taxon>
        <taxon>Euthyneura</taxon>
        <taxon>Panpulmonata</taxon>
        <taxon>Sacoglossa</taxon>
        <taxon>Placobranchoidea</taxon>
        <taxon>Plakobranchidae</taxon>
        <taxon>Elysia</taxon>
    </lineage>
</organism>
<name>A0AAE1E2A4_9GAST</name>
<proteinExistence type="predicted"/>
<evidence type="ECO:0000313" key="3">
    <source>
        <dbReference type="Proteomes" id="UP001283361"/>
    </source>
</evidence>
<dbReference type="AlphaFoldDB" id="A0AAE1E2A4"/>
<reference evidence="2" key="1">
    <citation type="journal article" date="2023" name="G3 (Bethesda)">
        <title>A reference genome for the long-term kleptoplast-retaining sea slug Elysia crispata morphotype clarki.</title>
        <authorList>
            <person name="Eastman K.E."/>
            <person name="Pendleton A.L."/>
            <person name="Shaikh M.A."/>
            <person name="Suttiyut T."/>
            <person name="Ogas R."/>
            <person name="Tomko P."/>
            <person name="Gavelis G."/>
            <person name="Widhalm J.R."/>
            <person name="Wisecaver J.H."/>
        </authorList>
    </citation>
    <scope>NUCLEOTIDE SEQUENCE</scope>
    <source>
        <strain evidence="2">ECLA1</strain>
    </source>
</reference>
<evidence type="ECO:0000256" key="1">
    <source>
        <dbReference type="SAM" id="MobiDB-lite"/>
    </source>
</evidence>
<feature type="compositionally biased region" description="Basic residues" evidence="1">
    <location>
        <begin position="17"/>
        <end position="32"/>
    </location>
</feature>
<sequence length="101" mass="12110">MFPGSEKQNEETSANPRNRRKISKEHRRKWKRKAVETSYRRVESHRTEEEKKGLEAYDEGEKGREEHEDTGVERGRESLRLRYGMKEEDEEKGCRNELEEG</sequence>